<sequence length="189" mass="20079">MPLFGHRRSASPATAAPAPTTTAAANDPAYNNNTRNTGRSGSIFSRNRNNNVNNIDDINGYNNGYNGNNGVHPAHQIGNQNGYADDAEPRRSGSGGSFFSRSSRNGSVDGNNIPSSMNDAHNKLDAAVASERAADAALRDARLAVRDARDMVDRIEREARREADMAAAKMKEAKTMRKTAGGLGKFGTA</sequence>
<organism evidence="2 3">
    <name type="scientific">Calocera cornea HHB12733</name>
    <dbReference type="NCBI Taxonomy" id="1353952"/>
    <lineage>
        <taxon>Eukaryota</taxon>
        <taxon>Fungi</taxon>
        <taxon>Dikarya</taxon>
        <taxon>Basidiomycota</taxon>
        <taxon>Agaricomycotina</taxon>
        <taxon>Dacrymycetes</taxon>
        <taxon>Dacrymycetales</taxon>
        <taxon>Dacrymycetaceae</taxon>
        <taxon>Calocera</taxon>
    </lineage>
</organism>
<feature type="compositionally biased region" description="Low complexity" evidence="1">
    <location>
        <begin position="10"/>
        <end position="34"/>
    </location>
</feature>
<gene>
    <name evidence="2" type="ORF">CALCODRAFT_558317</name>
</gene>
<feature type="compositionally biased region" description="Basic and acidic residues" evidence="1">
    <location>
        <begin position="166"/>
        <end position="175"/>
    </location>
</feature>
<dbReference type="AlphaFoldDB" id="A0A165D3P1"/>
<evidence type="ECO:0000313" key="3">
    <source>
        <dbReference type="Proteomes" id="UP000076842"/>
    </source>
</evidence>
<feature type="compositionally biased region" description="Polar residues" evidence="1">
    <location>
        <begin position="108"/>
        <end position="119"/>
    </location>
</feature>
<feature type="region of interest" description="Disordered" evidence="1">
    <location>
        <begin position="1"/>
        <end position="51"/>
    </location>
</feature>
<dbReference type="InParanoid" id="A0A165D3P1"/>
<feature type="region of interest" description="Disordered" evidence="1">
    <location>
        <begin position="166"/>
        <end position="189"/>
    </location>
</feature>
<keyword evidence="3" id="KW-1185">Reference proteome</keyword>
<evidence type="ECO:0000256" key="1">
    <source>
        <dbReference type="SAM" id="MobiDB-lite"/>
    </source>
</evidence>
<evidence type="ECO:0000313" key="2">
    <source>
        <dbReference type="EMBL" id="KZT52002.1"/>
    </source>
</evidence>
<feature type="compositionally biased region" description="Low complexity" evidence="1">
    <location>
        <begin position="97"/>
        <end position="107"/>
    </location>
</feature>
<reference evidence="2 3" key="1">
    <citation type="journal article" date="2016" name="Mol. Biol. Evol.">
        <title>Comparative Genomics of Early-Diverging Mushroom-Forming Fungi Provides Insights into the Origins of Lignocellulose Decay Capabilities.</title>
        <authorList>
            <person name="Nagy L.G."/>
            <person name="Riley R."/>
            <person name="Tritt A."/>
            <person name="Adam C."/>
            <person name="Daum C."/>
            <person name="Floudas D."/>
            <person name="Sun H."/>
            <person name="Yadav J.S."/>
            <person name="Pangilinan J."/>
            <person name="Larsson K.H."/>
            <person name="Matsuura K."/>
            <person name="Barry K."/>
            <person name="Labutti K."/>
            <person name="Kuo R."/>
            <person name="Ohm R.A."/>
            <person name="Bhattacharya S.S."/>
            <person name="Shirouzu T."/>
            <person name="Yoshinaga Y."/>
            <person name="Martin F.M."/>
            <person name="Grigoriev I.V."/>
            <person name="Hibbett D.S."/>
        </authorList>
    </citation>
    <scope>NUCLEOTIDE SEQUENCE [LARGE SCALE GENOMIC DNA]</scope>
    <source>
        <strain evidence="2 3">HHB12733</strain>
    </source>
</reference>
<feature type="compositionally biased region" description="Polar residues" evidence="1">
    <location>
        <begin position="35"/>
        <end position="45"/>
    </location>
</feature>
<dbReference type="EMBL" id="KV424082">
    <property type="protein sequence ID" value="KZT52002.1"/>
    <property type="molecule type" value="Genomic_DNA"/>
</dbReference>
<protein>
    <submittedName>
        <fullName evidence="2">Uncharacterized protein</fullName>
    </submittedName>
</protein>
<name>A0A165D3P1_9BASI</name>
<feature type="region of interest" description="Disordered" evidence="1">
    <location>
        <begin position="66"/>
        <end position="119"/>
    </location>
</feature>
<proteinExistence type="predicted"/>
<accession>A0A165D3P1</accession>
<dbReference type="Proteomes" id="UP000076842">
    <property type="component" value="Unassembled WGS sequence"/>
</dbReference>